<evidence type="ECO:0000313" key="1">
    <source>
        <dbReference type="EMBL" id="VVC25096.1"/>
    </source>
</evidence>
<name>A0A5E4LZS1_9HEMI</name>
<dbReference type="EMBL" id="CABPRJ010000008">
    <property type="protein sequence ID" value="VVC25096.1"/>
    <property type="molecule type" value="Genomic_DNA"/>
</dbReference>
<proteinExistence type="predicted"/>
<protein>
    <submittedName>
        <fullName evidence="1">Uncharacterized protein</fullName>
    </submittedName>
</protein>
<sequence>MSSTFRVLRKPILLSPHKSTLVTLACVYLHYFLRASKISKNCYVPHGSFDINNESGEIIPGTWRTNSEITSCLPFSRIGCKSGENPKAIRDELATYFTSEHGSIP</sequence>
<dbReference type="AlphaFoldDB" id="A0A5E4LZS1"/>
<gene>
    <name evidence="1" type="ORF">CINCED_3A022739</name>
</gene>
<evidence type="ECO:0000313" key="2">
    <source>
        <dbReference type="Proteomes" id="UP000325440"/>
    </source>
</evidence>
<dbReference type="OrthoDB" id="6627079at2759"/>
<keyword evidence="2" id="KW-1185">Reference proteome</keyword>
<accession>A0A5E4LZS1</accession>
<organism evidence="1 2">
    <name type="scientific">Cinara cedri</name>
    <dbReference type="NCBI Taxonomy" id="506608"/>
    <lineage>
        <taxon>Eukaryota</taxon>
        <taxon>Metazoa</taxon>
        <taxon>Ecdysozoa</taxon>
        <taxon>Arthropoda</taxon>
        <taxon>Hexapoda</taxon>
        <taxon>Insecta</taxon>
        <taxon>Pterygota</taxon>
        <taxon>Neoptera</taxon>
        <taxon>Paraneoptera</taxon>
        <taxon>Hemiptera</taxon>
        <taxon>Sternorrhyncha</taxon>
        <taxon>Aphidomorpha</taxon>
        <taxon>Aphidoidea</taxon>
        <taxon>Aphididae</taxon>
        <taxon>Lachninae</taxon>
        <taxon>Cinara</taxon>
    </lineage>
</organism>
<reference evidence="1 2" key="1">
    <citation type="submission" date="2019-08" db="EMBL/GenBank/DDBJ databases">
        <authorList>
            <person name="Alioto T."/>
            <person name="Alioto T."/>
            <person name="Gomez Garrido J."/>
        </authorList>
    </citation>
    <scope>NUCLEOTIDE SEQUENCE [LARGE SCALE GENOMIC DNA]</scope>
</reference>
<dbReference type="Proteomes" id="UP000325440">
    <property type="component" value="Unassembled WGS sequence"/>
</dbReference>